<proteinExistence type="predicted"/>
<protein>
    <recommendedName>
        <fullName evidence="3">Guanylate cyclase domain-containing protein</fullName>
    </recommendedName>
</protein>
<dbReference type="EMBL" id="CP163445">
    <property type="protein sequence ID" value="XDQ80632.1"/>
    <property type="molecule type" value="Genomic_DNA"/>
</dbReference>
<dbReference type="Gene3D" id="3.30.70.1230">
    <property type="entry name" value="Nucleotide cyclase"/>
    <property type="match status" value="1"/>
</dbReference>
<dbReference type="SUPFAM" id="SSF55073">
    <property type="entry name" value="Nucleotide cyclase"/>
    <property type="match status" value="1"/>
</dbReference>
<gene>
    <name evidence="2" type="ORF">AB2U05_20245</name>
</gene>
<dbReference type="InterPro" id="IPR029787">
    <property type="entry name" value="Nucleotide_cyclase"/>
</dbReference>
<organism evidence="2">
    <name type="scientific">Streptomyces sp. Y1</name>
    <dbReference type="NCBI Taxonomy" id="3238634"/>
    <lineage>
        <taxon>Bacteria</taxon>
        <taxon>Bacillati</taxon>
        <taxon>Actinomycetota</taxon>
        <taxon>Actinomycetes</taxon>
        <taxon>Kitasatosporales</taxon>
        <taxon>Streptomycetaceae</taxon>
        <taxon>Streptomyces</taxon>
    </lineage>
</organism>
<feature type="compositionally biased region" description="Low complexity" evidence="1">
    <location>
        <begin position="207"/>
        <end position="221"/>
    </location>
</feature>
<name>A0AB39TMZ1_9ACTN</name>
<sequence>MTLAAVHHWIVVLDIEAFSTRPDPVQRSLRDAMYQVLREAVAQAGLPADAVATEDRGDGVLILVQPQVSPVLLAGALIRALDDGLAEKARMFSPAHALRLRVALHQGLVSRDADGWSGDAVNWTFRLVDAAPLRAVLARARRANLAFIVSDEVYRGVVRHEYRTVDPAAYLPADFEVKHGLPARGWITVPGYPAPPGLDAGPESSQADEPAGEPQPAAPAARVVFEIHGDVRGDAVAGDKNVHQAPNSPGRR</sequence>
<feature type="region of interest" description="Disordered" evidence="1">
    <location>
        <begin position="194"/>
        <end position="221"/>
    </location>
</feature>
<reference evidence="2" key="1">
    <citation type="submission" date="2024-07" db="EMBL/GenBank/DDBJ databases">
        <authorList>
            <person name="Yu S.T."/>
        </authorList>
    </citation>
    <scope>NUCLEOTIDE SEQUENCE</scope>
    <source>
        <strain evidence="2">Y1</strain>
    </source>
</reference>
<dbReference type="RefSeq" id="WP_369183879.1">
    <property type="nucleotide sequence ID" value="NZ_CP163445.1"/>
</dbReference>
<dbReference type="AlphaFoldDB" id="A0AB39TMZ1"/>
<evidence type="ECO:0000256" key="1">
    <source>
        <dbReference type="SAM" id="MobiDB-lite"/>
    </source>
</evidence>
<evidence type="ECO:0000313" key="2">
    <source>
        <dbReference type="EMBL" id="XDQ80632.1"/>
    </source>
</evidence>
<accession>A0AB39TMZ1</accession>
<evidence type="ECO:0008006" key="3">
    <source>
        <dbReference type="Google" id="ProtNLM"/>
    </source>
</evidence>